<evidence type="ECO:0000313" key="2">
    <source>
        <dbReference type="Proteomes" id="UP000092154"/>
    </source>
</evidence>
<dbReference type="OrthoDB" id="2637055at2759"/>
<dbReference type="EMBL" id="KV448763">
    <property type="protein sequence ID" value="OAX33472.1"/>
    <property type="molecule type" value="Genomic_DNA"/>
</dbReference>
<dbReference type="AlphaFoldDB" id="A0A1B7MLK6"/>
<organism evidence="1 2">
    <name type="scientific">Rhizopogon vinicolor AM-OR11-026</name>
    <dbReference type="NCBI Taxonomy" id="1314800"/>
    <lineage>
        <taxon>Eukaryota</taxon>
        <taxon>Fungi</taxon>
        <taxon>Dikarya</taxon>
        <taxon>Basidiomycota</taxon>
        <taxon>Agaricomycotina</taxon>
        <taxon>Agaricomycetes</taxon>
        <taxon>Agaricomycetidae</taxon>
        <taxon>Boletales</taxon>
        <taxon>Suillineae</taxon>
        <taxon>Rhizopogonaceae</taxon>
        <taxon>Rhizopogon</taxon>
    </lineage>
</organism>
<sequence length="319" mass="35638">MMCPSTLQTSTVHRDHEFMLSSPSHPALPTCVDPSTQGNPSISTDHNCRDFTQGQYSLKSDFTSDLVWAIPHHSTQCYEPMLERIYIGHSSLPTIGSNYSSSYLSPSMEYPNGLASYLPFPSQYSVTNKDTHLVSQLETSSTVFPLSNDSSHQWQYFVPRQDLPSCSSTSMVPPPLTVESSQFVFTTQVGPSHGGHICYPIQPPTNQSYPIPISLSSNPHPYLQYCYEPARNSLIPSSPILLSCLWLLDGTSCGFTGPLQVLKAHCKSAHFFGPQSAQIECHWEGCDYHKRGDPTVNVMRRDCIWRHTYEVHLGMKRGT</sequence>
<protein>
    <submittedName>
        <fullName evidence="1">Uncharacterized protein</fullName>
    </submittedName>
</protein>
<name>A0A1B7MLK6_9AGAM</name>
<proteinExistence type="predicted"/>
<accession>A0A1B7MLK6</accession>
<evidence type="ECO:0000313" key="1">
    <source>
        <dbReference type="EMBL" id="OAX33472.1"/>
    </source>
</evidence>
<dbReference type="InParanoid" id="A0A1B7MLK6"/>
<keyword evidence="2" id="KW-1185">Reference proteome</keyword>
<reference evidence="1 2" key="1">
    <citation type="submission" date="2016-06" db="EMBL/GenBank/DDBJ databases">
        <title>Comparative genomics of the ectomycorrhizal sister species Rhizopogon vinicolor and Rhizopogon vesiculosus (Basidiomycota: Boletales) reveals a divergence of the mating type B locus.</title>
        <authorList>
            <consortium name="DOE Joint Genome Institute"/>
            <person name="Mujic A.B."/>
            <person name="Kuo A."/>
            <person name="Tritt A."/>
            <person name="Lipzen A."/>
            <person name="Chen C."/>
            <person name="Johnson J."/>
            <person name="Sharma A."/>
            <person name="Barry K."/>
            <person name="Grigoriev I.V."/>
            <person name="Spatafora J.W."/>
        </authorList>
    </citation>
    <scope>NUCLEOTIDE SEQUENCE [LARGE SCALE GENOMIC DNA]</scope>
    <source>
        <strain evidence="1 2">AM-OR11-026</strain>
    </source>
</reference>
<dbReference type="Proteomes" id="UP000092154">
    <property type="component" value="Unassembled WGS sequence"/>
</dbReference>
<gene>
    <name evidence="1" type="ORF">K503DRAFT_522214</name>
</gene>